<accession>A0ABX1ZJJ1</accession>
<dbReference type="SUPFAM" id="SSF89550">
    <property type="entry name" value="PHP domain-like"/>
    <property type="match status" value="1"/>
</dbReference>
<evidence type="ECO:0000256" key="1">
    <source>
        <dbReference type="SAM" id="SignalP"/>
    </source>
</evidence>
<dbReference type="CDD" id="cd08547">
    <property type="entry name" value="Type_II_cohesin"/>
    <property type="match status" value="1"/>
</dbReference>
<dbReference type="SUPFAM" id="SSF52317">
    <property type="entry name" value="Class I glutamine amidotransferase-like"/>
    <property type="match status" value="1"/>
</dbReference>
<dbReference type="Gene3D" id="2.60.40.680">
    <property type="match status" value="1"/>
</dbReference>
<evidence type="ECO:0000259" key="3">
    <source>
        <dbReference type="PROSITE" id="PS51766"/>
    </source>
</evidence>
<evidence type="ECO:0000259" key="2">
    <source>
        <dbReference type="PROSITE" id="PS50222"/>
    </source>
</evidence>
<feature type="domain" description="EF-hand" evidence="2">
    <location>
        <begin position="2082"/>
        <end position="2109"/>
    </location>
</feature>
<dbReference type="InterPro" id="IPR029062">
    <property type="entry name" value="Class_I_gatase-like"/>
</dbReference>
<dbReference type="Gene3D" id="2.60.40.10">
    <property type="entry name" value="Immunoglobulins"/>
    <property type="match status" value="1"/>
</dbReference>
<sequence length="2110" mass="223337">MFRKIGKYKKWYSLAMTIVMLFSMIPLAATAAQGDLVTLAKWDFNASAASPTGGVQAGSASSVTAGNGPVLQAYAAGVTGGADKAINANGWDKGGGYWLASFVTTGYSNIVLSSKQYGSSTGPKEFKVQYSLDGTTWKDISNGSYNVAADWVVGVINNLPLPSETANKSAVYVRWLNTSSVSIGNGTVGSAGTNRIDDIIITATEGLPTPAPTLGGFTWNQGSASGTTVATAVPSGTLKYTVGAAGSQAQPNLGDTVTANTYGPAVNVDIPVTSGQHIFITRIDAQNKVTDWVDVPVLDANIKAATAPPATALTGFTWAKGTANGTTQATVVPGGTLKYVVGAAGSQTRPYVGDPATAYTLNLAAATDIAVTSGQHIFIVKLDAQSKITDWADVAVQDTDIKPIPVKTANPVIANITFGTLTTVSGSAGAVAANSTVSLYLDATSPTPVTTTTAAANGSFSISFTNTDSIKKIYLTAKDGSNGESDKVAVDLFTITKIKDLRVNDANGVNTLGSPVNTNVLYTIEGVATIKNNVIGSTNNNYYIQDDTSGVNIYSGTAPGFQIDPGVKVRVTGYLQFYQGLLEFTPTATVNLGTASVPAPRLTDIVDLTTYATGEPLEGLLVTVTGKVASSVASGANFNVTLVDANNKSVIVRVITAAAPTLGAGINVATDLVVGSTYTVTGVVGQNKSATPFTSGYQIFPRSKSDVVGVLSFSHDPITQVYKDVDLSFTALAQNAQSVDFYWRAKGDTGYTKVAMITTDNTNYTANILKDSVPAAGFEYYIEAKAGAQVQSSGDSGNPNKVSVIVDTDGPTYSKMLPTQGQKTESKLPDISLTLTDPSGVDKSSIVVKMDGTTIPSQYVTTVGDDVSVALQTDLSVGAHTIFVSSKDLRGNPSSVSWSFEVIPPFTGGNHYRGTTHNHTNISHDAAGDPETALKEAEKYHYDWFAFSDHSHDIDSSLASSDNVINKGGMTERTGGSDWQLTQKLAKDYTQNDKFVVFPAFEMTSTTWGHSNVFGTTNFIDRVVNGGAYQNLNNYYAWVMTYDDIVAQFNHPAMSANAFDNFIPYDKNVDKLFTMLEVGNGSGHYGYANAQDKFFNALDLGWHVAPTYGEDNHDATWGQTMKRTVIVAKDLSQDSLLSSMKNMHVYFTEDPNMTLDFSANGYYMGSILDRQNLDFHITGSDNVAESPTSPDYKFLPKGYKSNDNIAKVELITNGGRVIDTYIPSTDSTSFEWNPKVNVVGAQQWFVVKVTQKDGEQAYSAPIWTKEVNPDVRLSGIEVVGDAITGGSPATIKALVSNLGKTVASNLNVHLYYDQADAAHKIGDFTIADLAAKTMGYATFNWNNPVSGDITFIAVVDPPAGDDTKDNTFQRPFKIKPPLGITVMLDGAHGNENSSGDSGTYKDNFKTMIKILQSEGYTFVENKAPITPAVLAGVKVLMISHPKTALTASEQTAVADFVKAGGSLLLTEKSNNSADPTINNPILQAIGSDIRVNNDGVFDDSKDGNFWGDPKVSPFAVKAYPEPVGNYMTDIVRTIEYYSGSSLYKADGTKLTDSSKVTLLVKGNKTTYQGNLKGGAVVYNTDTNSNNGAQIPLIASEQIGQGRIVVSGMNIFNDKQQDTTFNYKGNPRFTLNVYNWLAGRDTVVSTIGAVRNLPDEQDAVIEGTVTSAAGVFYDAVYVQDATGGIMAFNQIPDGSLKLGDKVRVYGHTKTFENNKELEFGEFLDSFIKLNKTPGTPIAPKVATTKDSTNETNQGLLVKVEGKVQSIEDGGLSFNIDDGSGPVLVFTDGYIATQSGPAPNVKVGDTLQAVGLAGKYSAGTRIRVRDTKELIVTAKGNTVASTLSGTDKVTVGGSFDTTFGLTNVTNELYAQDITFTYDPAKVEFVSAQSVRNGFELVDKSEKAGEVRLIAASLGEGNAVSSSGDLLVLHWKAKNIVTPQTTIAISNVLVSNADGTESQLLGASLNVQIEAAVDKSALNTLITDAQGVYSAAVEGTQVGNYPVGSKAVLLAAITSAQTVSSSGTAKQQDVDLAVTALNTALQTFKDSAIKAIPGDVNGDGKISIADLGIVARYYGKKSSDANWIVYKIADVNNDGKIDIEDIANVAKKILDAN</sequence>
<dbReference type="Gene3D" id="2.60.120.260">
    <property type="entry name" value="Galactose-binding domain-like"/>
    <property type="match status" value="1"/>
</dbReference>
<proteinExistence type="predicted"/>
<dbReference type="Gene3D" id="3.20.20.140">
    <property type="entry name" value="Metal-dependent hydrolases"/>
    <property type="match status" value="1"/>
</dbReference>
<dbReference type="SUPFAM" id="SSF63446">
    <property type="entry name" value="Type I dockerin domain"/>
    <property type="match status" value="1"/>
</dbReference>
<dbReference type="InterPro" id="IPR002048">
    <property type="entry name" value="EF_hand_dom"/>
</dbReference>
<dbReference type="PROSITE" id="PS50222">
    <property type="entry name" value="EF_HAND_2"/>
    <property type="match status" value="2"/>
</dbReference>
<dbReference type="InterPro" id="IPR016134">
    <property type="entry name" value="Dockerin_dom"/>
</dbReference>
<dbReference type="PROSITE" id="PS00018">
    <property type="entry name" value="EF_HAND_1"/>
    <property type="match status" value="2"/>
</dbReference>
<dbReference type="InterPro" id="IPR016195">
    <property type="entry name" value="Pol/histidinol_Pase-like"/>
</dbReference>
<keyword evidence="5" id="KW-1185">Reference proteome</keyword>
<dbReference type="Gene3D" id="3.40.50.880">
    <property type="match status" value="1"/>
</dbReference>
<organism evidence="4 5">
    <name type="scientific">Paenibacillus planticolens</name>
    <dbReference type="NCBI Taxonomy" id="2654976"/>
    <lineage>
        <taxon>Bacteria</taxon>
        <taxon>Bacillati</taxon>
        <taxon>Bacillota</taxon>
        <taxon>Bacilli</taxon>
        <taxon>Bacillales</taxon>
        <taxon>Paenibacillaceae</taxon>
        <taxon>Paenibacillus</taxon>
    </lineage>
</organism>
<gene>
    <name evidence="4" type="ORF">GC097_07300</name>
</gene>
<dbReference type="InterPro" id="IPR036439">
    <property type="entry name" value="Dockerin_dom_sf"/>
</dbReference>
<reference evidence="4 5" key="1">
    <citation type="submission" date="2019-10" db="EMBL/GenBank/DDBJ databases">
        <title>Description of Paenibacillus pedi sp. nov.</title>
        <authorList>
            <person name="Carlier A."/>
            <person name="Qi S."/>
        </authorList>
    </citation>
    <scope>NUCLEOTIDE SEQUENCE [LARGE SCALE GENOMIC DNA]</scope>
    <source>
        <strain evidence="4 5">LMG 31457</strain>
    </source>
</reference>
<dbReference type="Pfam" id="PF00404">
    <property type="entry name" value="Dockerin_1"/>
    <property type="match status" value="1"/>
</dbReference>
<dbReference type="Pfam" id="PF07705">
    <property type="entry name" value="CARDB"/>
    <property type="match status" value="1"/>
</dbReference>
<feature type="domain" description="EF-hand" evidence="2">
    <location>
        <begin position="2052"/>
        <end position="2074"/>
    </location>
</feature>
<dbReference type="EMBL" id="WHNZ01000015">
    <property type="protein sequence ID" value="NOU99817.1"/>
    <property type="molecule type" value="Genomic_DNA"/>
</dbReference>
<feature type="chain" id="PRO_5047151002" evidence="1">
    <location>
        <begin position="29"/>
        <end position="2110"/>
    </location>
</feature>
<dbReference type="Pfam" id="PF23355">
    <property type="entry name" value="IFT52_GIFT"/>
    <property type="match status" value="1"/>
</dbReference>
<dbReference type="InterPro" id="IPR013783">
    <property type="entry name" value="Ig-like_fold"/>
</dbReference>
<protein>
    <submittedName>
        <fullName evidence="4">Ig domain-containing protein group 2 domain-containing protein</fullName>
    </submittedName>
</protein>
<dbReference type="PROSITE" id="PS51766">
    <property type="entry name" value="DOCKERIN"/>
    <property type="match status" value="1"/>
</dbReference>
<feature type="domain" description="Dockerin" evidence="3">
    <location>
        <begin position="2046"/>
        <end position="2110"/>
    </location>
</feature>
<dbReference type="SUPFAM" id="SSF49384">
    <property type="entry name" value="Carbohydrate-binding domain"/>
    <property type="match status" value="1"/>
</dbReference>
<dbReference type="InterPro" id="IPR055458">
    <property type="entry name" value="IFT52_GIFT"/>
</dbReference>
<dbReference type="Proteomes" id="UP000618579">
    <property type="component" value="Unassembled WGS sequence"/>
</dbReference>
<evidence type="ECO:0000313" key="5">
    <source>
        <dbReference type="Proteomes" id="UP000618579"/>
    </source>
</evidence>
<dbReference type="InterPro" id="IPR002105">
    <property type="entry name" value="Dockerin_1_rpt"/>
</dbReference>
<dbReference type="Gene3D" id="1.20.1270.90">
    <property type="entry name" value="AF1782-like"/>
    <property type="match status" value="1"/>
</dbReference>
<dbReference type="Pfam" id="PF18316">
    <property type="entry name" value="S-l_SbsC_C"/>
    <property type="match status" value="2"/>
</dbReference>
<dbReference type="InterPro" id="IPR011635">
    <property type="entry name" value="CARDB"/>
</dbReference>
<name>A0ABX1ZJJ1_9BACL</name>
<keyword evidence="1" id="KW-0732">Signal</keyword>
<dbReference type="InterPro" id="IPR018247">
    <property type="entry name" value="EF_Hand_1_Ca_BS"/>
</dbReference>
<dbReference type="InterPro" id="IPR008965">
    <property type="entry name" value="CBM2/CBM3_carb-bd_dom_sf"/>
</dbReference>
<comment type="caution">
    <text evidence="4">The sequence shown here is derived from an EMBL/GenBank/DDBJ whole genome shotgun (WGS) entry which is preliminary data.</text>
</comment>
<feature type="signal peptide" evidence="1">
    <location>
        <begin position="1"/>
        <end position="28"/>
    </location>
</feature>
<dbReference type="Gene3D" id="1.10.1330.10">
    <property type="entry name" value="Dockerin domain"/>
    <property type="match status" value="1"/>
</dbReference>
<dbReference type="CDD" id="cd14256">
    <property type="entry name" value="Dockerin_I"/>
    <property type="match status" value="1"/>
</dbReference>
<evidence type="ECO:0000313" key="4">
    <source>
        <dbReference type="EMBL" id="NOU99817.1"/>
    </source>
</evidence>
<dbReference type="InterPro" id="IPR040751">
    <property type="entry name" value="SbsC_C"/>
</dbReference>